<gene>
    <name evidence="1" type="ORF">ACFQPF_00860</name>
</gene>
<organism evidence="1 2">
    <name type="scientific">Fictibacillus iocasae</name>
    <dbReference type="NCBI Taxonomy" id="2715437"/>
    <lineage>
        <taxon>Bacteria</taxon>
        <taxon>Bacillati</taxon>
        <taxon>Bacillota</taxon>
        <taxon>Bacilli</taxon>
        <taxon>Bacillales</taxon>
        <taxon>Fictibacillaceae</taxon>
        <taxon>Fictibacillus</taxon>
    </lineage>
</organism>
<keyword evidence="2" id="KW-1185">Reference proteome</keyword>
<accession>A0ABW2NLA2</accession>
<sequence>MGTRHDACTHVMSKNQVVDAVTNYLQKERYYVNRLNKSNEADVMAANEYHTLYIEAEGNEEAAYSRKLEADFSCQVMRLLKKYDKEPGRTLVLANPDTPFLRERASSLKDALDQLEIVRFWVKKDGGVEWE</sequence>
<dbReference type="Proteomes" id="UP001596549">
    <property type="component" value="Unassembled WGS sequence"/>
</dbReference>
<evidence type="ECO:0000313" key="2">
    <source>
        <dbReference type="Proteomes" id="UP001596549"/>
    </source>
</evidence>
<evidence type="ECO:0000313" key="1">
    <source>
        <dbReference type="EMBL" id="MFC7370226.1"/>
    </source>
</evidence>
<reference evidence="2" key="1">
    <citation type="journal article" date="2019" name="Int. J. Syst. Evol. Microbiol.">
        <title>The Global Catalogue of Microorganisms (GCM) 10K type strain sequencing project: providing services to taxonomists for standard genome sequencing and annotation.</title>
        <authorList>
            <consortium name="The Broad Institute Genomics Platform"/>
            <consortium name="The Broad Institute Genome Sequencing Center for Infectious Disease"/>
            <person name="Wu L."/>
            <person name="Ma J."/>
        </authorList>
    </citation>
    <scope>NUCLEOTIDE SEQUENCE [LARGE SCALE GENOMIC DNA]</scope>
    <source>
        <strain evidence="2">NBRC 106396</strain>
    </source>
</reference>
<proteinExistence type="predicted"/>
<protein>
    <submittedName>
        <fullName evidence="1">Uncharacterized protein</fullName>
    </submittedName>
</protein>
<name>A0ABW2NLA2_9BACL</name>
<dbReference type="RefSeq" id="WP_379745084.1">
    <property type="nucleotide sequence ID" value="NZ_JBHTCP010000002.1"/>
</dbReference>
<dbReference type="EMBL" id="JBHTCP010000002">
    <property type="protein sequence ID" value="MFC7370226.1"/>
    <property type="molecule type" value="Genomic_DNA"/>
</dbReference>
<comment type="caution">
    <text evidence="1">The sequence shown here is derived from an EMBL/GenBank/DDBJ whole genome shotgun (WGS) entry which is preliminary data.</text>
</comment>